<reference evidence="10" key="1">
    <citation type="submission" date="2013-11" db="EMBL/GenBank/DDBJ databases">
        <title>Comparative genomics of Ignicoccus.</title>
        <authorList>
            <person name="Podar M."/>
        </authorList>
    </citation>
    <scope>NUCLEOTIDE SEQUENCE</scope>
    <source>
        <strain evidence="10">DSM 13166</strain>
    </source>
</reference>
<proteinExistence type="inferred from homology"/>
<name>A0A977K9D6_9CREN</name>
<evidence type="ECO:0000256" key="6">
    <source>
        <dbReference type="ARBA" id="ARBA00022962"/>
    </source>
</evidence>
<dbReference type="GO" id="GO:0006526">
    <property type="term" value="P:L-arginine biosynthetic process"/>
    <property type="evidence" value="ECO:0007669"/>
    <property type="project" value="UniProtKB-UniRule"/>
</dbReference>
<feature type="binding site" evidence="8">
    <location>
        <position position="266"/>
    </location>
    <ligand>
        <name>L-glutamine</name>
        <dbReference type="ChEBI" id="CHEBI:58359"/>
    </ligand>
</feature>
<dbReference type="CDD" id="cd01744">
    <property type="entry name" value="GATase1_CPSase"/>
    <property type="match status" value="1"/>
</dbReference>
<comment type="subunit">
    <text evidence="8">Composed of two chains; the small (or glutamine) chain promotes the hydrolysis of glutamine to ammonia, which is used by the large (or ammonia) chain to synthesize carbamoyl phosphate. Tetramer of heterodimers (alpha,beta)4.</text>
</comment>
<dbReference type="EC" id="6.3.5.5" evidence="8"/>
<feature type="active site" evidence="8">
    <location>
        <position position="351"/>
    </location>
</feature>
<comment type="function">
    <text evidence="8">Small subunit of the glutamine-dependent carbamoyl phosphate synthetase (CPSase). CPSase catalyzes the formation of carbamoyl phosphate from the ammonia moiety of glutamine, carbonate, and phosphate donated by ATP, constituting the first step of 2 biosynthetic pathways, one leading to arginine and/or urea and the other to pyrimidine nucleotides. The small subunit (glutamine amidotransferase) binds and cleaves glutamine to supply the large subunit with the substrate ammonia.</text>
</comment>
<feature type="binding site" evidence="8">
    <location>
        <position position="236"/>
    </location>
    <ligand>
        <name>L-glutamine</name>
        <dbReference type="ChEBI" id="CHEBI:58359"/>
    </ligand>
</feature>
<sequence length="374" mass="41905">MKCKGSEEAALVLEDGTVFRGCYFGEPRVSIGEIVFTTTMNGYPESLTDPSYKGQILVMTHPMVGNYGVPSKNLIHKPSGLPLHYESDSIKVEGFVISRLTKPSHWSSVMSLDEWLKRESIPGLHFVDTRMIVKKIREEGVKMGAIVPADEIESALGKISNVPRYDEVDYISQVKPKVPIAHGEGETVALIDCGVKYGIVRELTERGLRVLRIPCGEKIEKFSDEIKGVILANGPGNPKIAAERYKVTEAARAAVEYGFPILSICLGHQLLNIAFGAQVYKMKYGHRGVNKPVKDTDSKCYIVSENHGYAIKPETVNRRMFKHWFFNPDDRTLEGVVNYEKKIFSVQFHPESSPGPHDTRWIFDMFAKAVKEVK</sequence>
<dbReference type="SMART" id="SM01097">
    <property type="entry name" value="CPSase_sm_chain"/>
    <property type="match status" value="1"/>
</dbReference>
<evidence type="ECO:0000256" key="4">
    <source>
        <dbReference type="ARBA" id="ARBA00022741"/>
    </source>
</evidence>
<comment type="pathway">
    <text evidence="8">Pyrimidine metabolism; UMP biosynthesis via de novo pathway; (S)-dihydroorotate from bicarbonate: step 1/3.</text>
</comment>
<dbReference type="Gene3D" id="3.40.50.880">
    <property type="match status" value="1"/>
</dbReference>
<evidence type="ECO:0000313" key="10">
    <source>
        <dbReference type="EMBL" id="UXD21428.1"/>
    </source>
</evidence>
<evidence type="ECO:0000313" key="11">
    <source>
        <dbReference type="Proteomes" id="UP001063698"/>
    </source>
</evidence>
<dbReference type="GO" id="GO:0004088">
    <property type="term" value="F:carbamoyl-phosphate synthase (glutamine-hydrolyzing) activity"/>
    <property type="evidence" value="ECO:0007669"/>
    <property type="project" value="UniProtKB-UniRule"/>
</dbReference>
<dbReference type="EMBL" id="CP006868">
    <property type="protein sequence ID" value="UXD21428.1"/>
    <property type="molecule type" value="Genomic_DNA"/>
</dbReference>
<keyword evidence="5 8" id="KW-0067">ATP-binding</keyword>
<comment type="catalytic activity">
    <reaction evidence="7 8">
        <text>hydrogencarbonate + L-glutamine + 2 ATP + H2O = carbamoyl phosphate + L-glutamate + 2 ADP + phosphate + 2 H(+)</text>
        <dbReference type="Rhea" id="RHEA:18633"/>
        <dbReference type="ChEBI" id="CHEBI:15377"/>
        <dbReference type="ChEBI" id="CHEBI:15378"/>
        <dbReference type="ChEBI" id="CHEBI:17544"/>
        <dbReference type="ChEBI" id="CHEBI:29985"/>
        <dbReference type="ChEBI" id="CHEBI:30616"/>
        <dbReference type="ChEBI" id="CHEBI:43474"/>
        <dbReference type="ChEBI" id="CHEBI:58228"/>
        <dbReference type="ChEBI" id="CHEBI:58359"/>
        <dbReference type="ChEBI" id="CHEBI:456216"/>
        <dbReference type="EC" id="6.3.5.5"/>
    </reaction>
</comment>
<keyword evidence="6 8" id="KW-0315">Glutamine amidotransferase</keyword>
<dbReference type="Pfam" id="PF00988">
    <property type="entry name" value="CPSase_sm_chain"/>
    <property type="match status" value="1"/>
</dbReference>
<dbReference type="NCBIfam" id="TIGR01368">
    <property type="entry name" value="CPSaseIIsmall"/>
    <property type="match status" value="1"/>
</dbReference>
<dbReference type="SUPFAM" id="SSF52021">
    <property type="entry name" value="Carbamoyl phosphate synthetase, small subunit N-terminal domain"/>
    <property type="match status" value="1"/>
</dbReference>
<comment type="pathway">
    <text evidence="1 8">Amino-acid biosynthesis; L-arginine biosynthesis; carbamoyl phosphate from bicarbonate: step 1/1.</text>
</comment>
<feature type="binding site" evidence="8">
    <location>
        <position position="234"/>
    </location>
    <ligand>
        <name>L-glutamine</name>
        <dbReference type="ChEBI" id="CHEBI:58359"/>
    </ligand>
</feature>
<dbReference type="PANTHER" id="PTHR43418">
    <property type="entry name" value="MULTIFUNCTIONAL TRYPTOPHAN BIOSYNTHESIS PROTEIN-RELATED"/>
    <property type="match status" value="1"/>
</dbReference>
<dbReference type="InterPro" id="IPR050472">
    <property type="entry name" value="Anth_synth/Amidotransfase"/>
</dbReference>
<feature type="active site" description="Nucleophile" evidence="8">
    <location>
        <position position="265"/>
    </location>
</feature>
<evidence type="ECO:0000256" key="5">
    <source>
        <dbReference type="ARBA" id="ARBA00022840"/>
    </source>
</evidence>
<keyword evidence="4 8" id="KW-0547">Nucleotide-binding</keyword>
<dbReference type="InterPro" id="IPR029062">
    <property type="entry name" value="Class_I_gatase-like"/>
</dbReference>
<dbReference type="GO" id="GO:0006541">
    <property type="term" value="P:glutamine metabolic process"/>
    <property type="evidence" value="ECO:0007669"/>
    <property type="project" value="InterPro"/>
</dbReference>
<dbReference type="PRINTS" id="PR00097">
    <property type="entry name" value="ANTSNTHASEII"/>
</dbReference>
<gene>
    <name evidence="8" type="primary">carA</name>
    <name evidence="10" type="ORF">IPA_04160</name>
</gene>
<dbReference type="InterPro" id="IPR002474">
    <property type="entry name" value="CarbamoylP_synth_ssu_N"/>
</dbReference>
<dbReference type="KEGG" id="ipc:IPA_04160"/>
<evidence type="ECO:0000256" key="1">
    <source>
        <dbReference type="ARBA" id="ARBA00005077"/>
    </source>
</evidence>
<feature type="domain" description="Carbamoyl-phosphate synthase small subunit N-terminal" evidence="9">
    <location>
        <begin position="7"/>
        <end position="147"/>
    </location>
</feature>
<keyword evidence="3 8" id="KW-0436">Ligase</keyword>
<evidence type="ECO:0000256" key="2">
    <source>
        <dbReference type="ARBA" id="ARBA00007800"/>
    </source>
</evidence>
<evidence type="ECO:0000259" key="9">
    <source>
        <dbReference type="SMART" id="SM01097"/>
    </source>
</evidence>
<comment type="catalytic activity">
    <reaction evidence="8">
        <text>L-glutamine + H2O = L-glutamate + NH4(+)</text>
        <dbReference type="Rhea" id="RHEA:15889"/>
        <dbReference type="ChEBI" id="CHEBI:15377"/>
        <dbReference type="ChEBI" id="CHEBI:28938"/>
        <dbReference type="ChEBI" id="CHEBI:29985"/>
        <dbReference type="ChEBI" id="CHEBI:58359"/>
    </reaction>
</comment>
<dbReference type="SUPFAM" id="SSF52317">
    <property type="entry name" value="Class I glutamine amidotransferase-like"/>
    <property type="match status" value="1"/>
</dbReference>
<dbReference type="PRINTS" id="PR00099">
    <property type="entry name" value="CPSGATASE"/>
</dbReference>
<dbReference type="Gene3D" id="3.50.30.20">
    <property type="entry name" value="Carbamoyl-phosphate synthase small subunit, N-terminal domain"/>
    <property type="match status" value="1"/>
</dbReference>
<dbReference type="InterPro" id="IPR006274">
    <property type="entry name" value="CarbamoylP_synth_ssu"/>
</dbReference>
<dbReference type="PANTHER" id="PTHR43418:SF7">
    <property type="entry name" value="CARBAMOYL-PHOSPHATE SYNTHASE SMALL CHAIN"/>
    <property type="match status" value="1"/>
</dbReference>
<comment type="similarity">
    <text evidence="2 8">Belongs to the CarA family.</text>
</comment>
<dbReference type="PRINTS" id="PR00096">
    <property type="entry name" value="GATASE"/>
</dbReference>
<dbReference type="Pfam" id="PF00117">
    <property type="entry name" value="GATase"/>
    <property type="match status" value="1"/>
</dbReference>
<feature type="binding site" evidence="8">
    <location>
        <position position="51"/>
    </location>
    <ligand>
        <name>L-glutamine</name>
        <dbReference type="ChEBI" id="CHEBI:58359"/>
    </ligand>
</feature>
<dbReference type="GO" id="GO:0006207">
    <property type="term" value="P:'de novo' pyrimidine nucleobase biosynthetic process"/>
    <property type="evidence" value="ECO:0007669"/>
    <property type="project" value="InterPro"/>
</dbReference>
<dbReference type="InterPro" id="IPR017926">
    <property type="entry name" value="GATASE"/>
</dbReference>
<dbReference type="GO" id="GO:0044205">
    <property type="term" value="P:'de novo' UMP biosynthetic process"/>
    <property type="evidence" value="ECO:0007669"/>
    <property type="project" value="UniProtKB-UniRule"/>
</dbReference>
<dbReference type="AlphaFoldDB" id="A0A977K9D6"/>
<keyword evidence="8" id="KW-0028">Amino-acid biosynthesis</keyword>
<dbReference type="GO" id="GO:0005524">
    <property type="term" value="F:ATP binding"/>
    <property type="evidence" value="ECO:0007669"/>
    <property type="project" value="UniProtKB-UniRule"/>
</dbReference>
<feature type="binding site" evidence="8">
    <location>
        <position position="309"/>
    </location>
    <ligand>
        <name>L-glutamine</name>
        <dbReference type="ChEBI" id="CHEBI:58359"/>
    </ligand>
</feature>
<evidence type="ECO:0000256" key="8">
    <source>
        <dbReference type="HAMAP-Rule" id="MF_01209"/>
    </source>
</evidence>
<dbReference type="InterPro" id="IPR036480">
    <property type="entry name" value="CarbP_synth_ssu_N_sf"/>
</dbReference>
<keyword evidence="8" id="KW-0055">Arginine biosynthesis</keyword>
<dbReference type="PROSITE" id="PS51273">
    <property type="entry name" value="GATASE_TYPE_1"/>
    <property type="match status" value="1"/>
</dbReference>
<dbReference type="Proteomes" id="UP001063698">
    <property type="component" value="Chromosome"/>
</dbReference>
<dbReference type="HAMAP" id="MF_01209">
    <property type="entry name" value="CPSase_S_chain"/>
    <property type="match status" value="1"/>
</dbReference>
<dbReference type="NCBIfam" id="NF009475">
    <property type="entry name" value="PRK12838.1"/>
    <property type="match status" value="1"/>
</dbReference>
<keyword evidence="8" id="KW-0665">Pyrimidine biosynthesis</keyword>
<feature type="region of interest" description="CPSase" evidence="8">
    <location>
        <begin position="1"/>
        <end position="188"/>
    </location>
</feature>
<organism evidence="10 11">
    <name type="scientific">Ignicoccus pacificus DSM 13166</name>
    <dbReference type="NCBI Taxonomy" id="940294"/>
    <lineage>
        <taxon>Archaea</taxon>
        <taxon>Thermoproteota</taxon>
        <taxon>Thermoprotei</taxon>
        <taxon>Desulfurococcales</taxon>
        <taxon>Desulfurococcaceae</taxon>
        <taxon>Ignicoccus</taxon>
    </lineage>
</organism>
<feature type="binding site" evidence="8">
    <location>
        <position position="306"/>
    </location>
    <ligand>
        <name>L-glutamine</name>
        <dbReference type="ChEBI" id="CHEBI:58359"/>
    </ligand>
</feature>
<feature type="active site" evidence="8">
    <location>
        <position position="349"/>
    </location>
</feature>
<evidence type="ECO:0000256" key="7">
    <source>
        <dbReference type="ARBA" id="ARBA00048816"/>
    </source>
</evidence>
<evidence type="ECO:0000256" key="3">
    <source>
        <dbReference type="ARBA" id="ARBA00022598"/>
    </source>
</evidence>
<feature type="binding site" evidence="8">
    <location>
        <position position="308"/>
    </location>
    <ligand>
        <name>L-glutamine</name>
        <dbReference type="ChEBI" id="CHEBI:58359"/>
    </ligand>
</feature>
<dbReference type="InterPro" id="IPR035686">
    <property type="entry name" value="CPSase_GATase1"/>
</dbReference>
<accession>A0A977K9D6</accession>
<feature type="binding site" evidence="8">
    <location>
        <position position="269"/>
    </location>
    <ligand>
        <name>L-glutamine</name>
        <dbReference type="ChEBI" id="CHEBI:58359"/>
    </ligand>
</feature>
<protein>
    <recommendedName>
        <fullName evidence="8">Carbamoyl phosphate synthase small chain</fullName>
        <ecNumber evidence="8">6.3.5.5</ecNumber>
    </recommendedName>
    <alternativeName>
        <fullName evidence="8">Carbamoyl phosphate synthetase glutamine chain</fullName>
    </alternativeName>
</protein>
<keyword evidence="11" id="KW-1185">Reference proteome</keyword>